<evidence type="ECO:0000259" key="1">
    <source>
        <dbReference type="Pfam" id="PF07734"/>
    </source>
</evidence>
<comment type="caution">
    <text evidence="2">The sequence shown here is derived from an EMBL/GenBank/DDBJ whole genome shotgun (WGS) entry which is preliminary data.</text>
</comment>
<evidence type="ECO:0000313" key="2">
    <source>
        <dbReference type="EMBL" id="KAK3175712.1"/>
    </source>
</evidence>
<dbReference type="PANTHER" id="PTHR31672">
    <property type="entry name" value="BNACNNG10540D PROTEIN"/>
    <property type="match status" value="1"/>
</dbReference>
<sequence>MAFVDDNERPIRAGYSVEIYSQNSNSWKQLKEILPRQHHFGASRFGVLVNETLYWRIIYFNDVQELFTPVLCFDTINEKFDVIQSPDDVHDYDLGVFKGHLCLVEHHKTGHIDMWTREVGKNQNWIKFMNLPPCEAVSPYDRLALICSMKEDEILANVRPKCVPPWSRRKEEFLLYSPDVKTYKKIHIRGNVKHFIDEITYTDSLVSP</sequence>
<dbReference type="Pfam" id="PF07734">
    <property type="entry name" value="FBA_1"/>
    <property type="match status" value="1"/>
</dbReference>
<dbReference type="AlphaFoldDB" id="A0AAE0DMY3"/>
<dbReference type="InterPro" id="IPR006527">
    <property type="entry name" value="F-box-assoc_dom_typ1"/>
</dbReference>
<keyword evidence="3" id="KW-1185">Reference proteome</keyword>
<reference evidence="2" key="1">
    <citation type="journal article" date="2023" name="Plant J.">
        <title>Genome sequences and population genomics provide insights into the demographic history, inbreeding, and mutation load of two 'living fossil' tree species of Dipteronia.</title>
        <authorList>
            <person name="Feng Y."/>
            <person name="Comes H.P."/>
            <person name="Chen J."/>
            <person name="Zhu S."/>
            <person name="Lu R."/>
            <person name="Zhang X."/>
            <person name="Li P."/>
            <person name="Qiu J."/>
            <person name="Olsen K.M."/>
            <person name="Qiu Y."/>
        </authorList>
    </citation>
    <scope>NUCLEOTIDE SEQUENCE</scope>
    <source>
        <strain evidence="2">NBL</strain>
    </source>
</reference>
<gene>
    <name evidence="2" type="ORF">Dsin_032599</name>
</gene>
<protein>
    <recommendedName>
        <fullName evidence="1">F-box associated beta-propeller type 1 domain-containing protein</fullName>
    </recommendedName>
</protein>
<organism evidence="2 3">
    <name type="scientific">Dipteronia sinensis</name>
    <dbReference type="NCBI Taxonomy" id="43782"/>
    <lineage>
        <taxon>Eukaryota</taxon>
        <taxon>Viridiplantae</taxon>
        <taxon>Streptophyta</taxon>
        <taxon>Embryophyta</taxon>
        <taxon>Tracheophyta</taxon>
        <taxon>Spermatophyta</taxon>
        <taxon>Magnoliopsida</taxon>
        <taxon>eudicotyledons</taxon>
        <taxon>Gunneridae</taxon>
        <taxon>Pentapetalae</taxon>
        <taxon>rosids</taxon>
        <taxon>malvids</taxon>
        <taxon>Sapindales</taxon>
        <taxon>Sapindaceae</taxon>
        <taxon>Hippocastanoideae</taxon>
        <taxon>Acereae</taxon>
        <taxon>Dipteronia</taxon>
    </lineage>
</organism>
<accession>A0AAE0DMY3</accession>
<dbReference type="EMBL" id="JANJYJ010000399">
    <property type="protein sequence ID" value="KAK3175712.1"/>
    <property type="molecule type" value="Genomic_DNA"/>
</dbReference>
<feature type="domain" description="F-box associated beta-propeller type 1" evidence="1">
    <location>
        <begin position="12"/>
        <end position="207"/>
    </location>
</feature>
<dbReference type="InterPro" id="IPR050796">
    <property type="entry name" value="SCF_F-box_component"/>
</dbReference>
<dbReference type="NCBIfam" id="TIGR01640">
    <property type="entry name" value="F_box_assoc_1"/>
    <property type="match status" value="1"/>
</dbReference>
<dbReference type="Proteomes" id="UP001281410">
    <property type="component" value="Unassembled WGS sequence"/>
</dbReference>
<evidence type="ECO:0000313" key="3">
    <source>
        <dbReference type="Proteomes" id="UP001281410"/>
    </source>
</evidence>
<dbReference type="InterPro" id="IPR017451">
    <property type="entry name" value="F-box-assoc_interact_dom"/>
</dbReference>
<name>A0AAE0DMY3_9ROSI</name>
<proteinExistence type="predicted"/>